<dbReference type="RefSeq" id="WP_021656820.1">
    <property type="nucleotide sequence ID" value="NZ_CP025746.1"/>
</dbReference>
<dbReference type="EMBL" id="CP025746">
    <property type="protein sequence ID" value="QAA32710.1"/>
    <property type="molecule type" value="Genomic_DNA"/>
</dbReference>
<organism evidence="2 3">
    <name type="scientific">Clostridium manihotivorum</name>
    <dbReference type="NCBI Taxonomy" id="2320868"/>
    <lineage>
        <taxon>Bacteria</taxon>
        <taxon>Bacillati</taxon>
        <taxon>Bacillota</taxon>
        <taxon>Clostridia</taxon>
        <taxon>Eubacteriales</taxon>
        <taxon>Clostridiaceae</taxon>
        <taxon>Clostridium</taxon>
    </lineage>
</organism>
<evidence type="ECO:0000313" key="3">
    <source>
        <dbReference type="Proteomes" id="UP000286268"/>
    </source>
</evidence>
<feature type="transmembrane region" description="Helical" evidence="1">
    <location>
        <begin position="37"/>
        <end position="55"/>
    </location>
</feature>
<reference evidence="2 3" key="1">
    <citation type="submission" date="2018-01" db="EMBL/GenBank/DDBJ databases">
        <title>Genome Sequencing and Assembly of Anaerobacter polyendosporus strain CT4.</title>
        <authorList>
            <person name="Tachaapaikoon C."/>
            <person name="Sutheeworapong S."/>
            <person name="Jenjaroenpun P."/>
            <person name="Wongsurawat T."/>
            <person name="Nookeaw I."/>
            <person name="Cheawchanlertfa P."/>
            <person name="Kosugi A."/>
            <person name="Cheevadhanarak S."/>
            <person name="Ratanakhanokchai K."/>
        </authorList>
    </citation>
    <scope>NUCLEOTIDE SEQUENCE [LARGE SCALE GENOMIC DNA]</scope>
    <source>
        <strain evidence="2 3">CT4</strain>
    </source>
</reference>
<keyword evidence="1" id="KW-1133">Transmembrane helix</keyword>
<accession>A0A3R5X296</accession>
<evidence type="ECO:0000256" key="1">
    <source>
        <dbReference type="SAM" id="Phobius"/>
    </source>
</evidence>
<protein>
    <submittedName>
        <fullName evidence="2">Uncharacterized protein</fullName>
    </submittedName>
</protein>
<keyword evidence="3" id="KW-1185">Reference proteome</keyword>
<dbReference type="AlphaFoldDB" id="A0A3R5X296"/>
<sequence length="82" mass="9051">MRELIINTEVKVVEKIGNIKLKANNIFTRKKQGDDKLIVALVLAALGVGLCIYFRNGIYDIMTDTVSTLKTQINSLLAGTVK</sequence>
<name>A0A3R5X296_9CLOT</name>
<evidence type="ECO:0000313" key="2">
    <source>
        <dbReference type="EMBL" id="QAA32710.1"/>
    </source>
</evidence>
<keyword evidence="1" id="KW-0472">Membrane</keyword>
<dbReference type="Proteomes" id="UP000286268">
    <property type="component" value="Chromosome"/>
</dbReference>
<proteinExistence type="predicted"/>
<keyword evidence="1" id="KW-0812">Transmembrane</keyword>
<dbReference type="KEGG" id="cmah:C1I91_14295"/>
<gene>
    <name evidence="2" type="ORF">C1I91_14295</name>
</gene>
<dbReference type="OrthoDB" id="9848620at2"/>